<dbReference type="AlphaFoldDB" id="A0A9P7W1I8"/>
<organism evidence="2 3">
    <name type="scientific">Guyanagaster necrorhizus</name>
    <dbReference type="NCBI Taxonomy" id="856835"/>
    <lineage>
        <taxon>Eukaryota</taxon>
        <taxon>Fungi</taxon>
        <taxon>Dikarya</taxon>
        <taxon>Basidiomycota</taxon>
        <taxon>Agaricomycotina</taxon>
        <taxon>Agaricomycetes</taxon>
        <taxon>Agaricomycetidae</taxon>
        <taxon>Agaricales</taxon>
        <taxon>Marasmiineae</taxon>
        <taxon>Physalacriaceae</taxon>
        <taxon>Guyanagaster</taxon>
    </lineage>
</organism>
<reference evidence="2" key="1">
    <citation type="submission" date="2020-11" db="EMBL/GenBank/DDBJ databases">
        <title>Adaptations for nitrogen fixation in a non-lichenized fungal sporocarp promotes dispersal by wood-feeding termites.</title>
        <authorList>
            <consortium name="DOE Joint Genome Institute"/>
            <person name="Koch R.A."/>
            <person name="Yoon G."/>
            <person name="Arayal U."/>
            <person name="Lail K."/>
            <person name="Amirebrahimi M."/>
            <person name="Labutti K."/>
            <person name="Lipzen A."/>
            <person name="Riley R."/>
            <person name="Barry K."/>
            <person name="Henrissat B."/>
            <person name="Grigoriev I.V."/>
            <person name="Herr J.R."/>
            <person name="Aime M.C."/>
        </authorList>
    </citation>
    <scope>NUCLEOTIDE SEQUENCE</scope>
    <source>
        <strain evidence="2">MCA 3950</strain>
    </source>
</reference>
<name>A0A9P7W1I8_9AGAR</name>
<keyword evidence="1" id="KW-0472">Membrane</keyword>
<comment type="caution">
    <text evidence="2">The sequence shown here is derived from an EMBL/GenBank/DDBJ whole genome shotgun (WGS) entry which is preliminary data.</text>
</comment>
<dbReference type="Proteomes" id="UP000812287">
    <property type="component" value="Unassembled WGS sequence"/>
</dbReference>
<dbReference type="GeneID" id="66098965"/>
<accession>A0A9P7W1I8</accession>
<keyword evidence="1" id="KW-0812">Transmembrane</keyword>
<protein>
    <submittedName>
        <fullName evidence="2">Uncharacterized protein</fullName>
    </submittedName>
</protein>
<evidence type="ECO:0000313" key="2">
    <source>
        <dbReference type="EMBL" id="KAG7451606.1"/>
    </source>
</evidence>
<gene>
    <name evidence="2" type="ORF">BT62DRAFT_1000862</name>
</gene>
<sequence>MLLSDDALPSLLEGLAFRSAIKVLVSVVTVTASILVHLNATCTLGGDGSTSSNNKCLRSVARGSKESLQLVGFQI</sequence>
<evidence type="ECO:0000313" key="3">
    <source>
        <dbReference type="Proteomes" id="UP000812287"/>
    </source>
</evidence>
<keyword evidence="1" id="KW-1133">Transmembrane helix</keyword>
<proteinExistence type="predicted"/>
<dbReference type="EMBL" id="MU250525">
    <property type="protein sequence ID" value="KAG7451606.1"/>
    <property type="molecule type" value="Genomic_DNA"/>
</dbReference>
<dbReference type="RefSeq" id="XP_043045106.1">
    <property type="nucleotide sequence ID" value="XM_043176678.1"/>
</dbReference>
<feature type="transmembrane region" description="Helical" evidence="1">
    <location>
        <begin position="20"/>
        <end position="38"/>
    </location>
</feature>
<evidence type="ECO:0000256" key="1">
    <source>
        <dbReference type="SAM" id="Phobius"/>
    </source>
</evidence>
<keyword evidence="3" id="KW-1185">Reference proteome</keyword>